<dbReference type="Proteomes" id="UP000473014">
    <property type="component" value="Unassembled WGS sequence"/>
</dbReference>
<dbReference type="SUPFAM" id="SSF47336">
    <property type="entry name" value="ACP-like"/>
    <property type="match status" value="1"/>
</dbReference>
<dbReference type="InterPro" id="IPR036736">
    <property type="entry name" value="ACP-like_sf"/>
</dbReference>
<sequence length="83" mass="9011">MTNSVEQVVTRIWTDVLRPDPGRENLSFFELSGQSVSAMRIVARVESELGVEVDISVLFDDPDLDAFVRAVAESAGDRAGEAA</sequence>
<dbReference type="RefSeq" id="WP_162466910.1">
    <property type="nucleotide sequence ID" value="NZ_WIXO01000002.1"/>
</dbReference>
<dbReference type="EMBL" id="WIXO01000002">
    <property type="protein sequence ID" value="MTE22521.1"/>
    <property type="molecule type" value="Genomic_DNA"/>
</dbReference>
<reference evidence="2 3" key="1">
    <citation type="submission" date="2019-11" db="EMBL/GenBank/DDBJ databases">
        <authorList>
            <person name="Yuan L."/>
        </authorList>
    </citation>
    <scope>NUCLEOTIDE SEQUENCE [LARGE SCALE GENOMIC DNA]</scope>
    <source>
        <strain evidence="2 3">TRM43335</strain>
    </source>
</reference>
<organism evidence="2 3">
    <name type="scientific">Streptomyces taklimakanensis</name>
    <dbReference type="NCBI Taxonomy" id="2569853"/>
    <lineage>
        <taxon>Bacteria</taxon>
        <taxon>Bacillati</taxon>
        <taxon>Actinomycetota</taxon>
        <taxon>Actinomycetes</taxon>
        <taxon>Kitasatosporales</taxon>
        <taxon>Streptomycetaceae</taxon>
        <taxon>Streptomyces</taxon>
    </lineage>
</organism>
<dbReference type="Gene3D" id="1.10.1200.10">
    <property type="entry name" value="ACP-like"/>
    <property type="match status" value="1"/>
</dbReference>
<evidence type="ECO:0000313" key="2">
    <source>
        <dbReference type="EMBL" id="MTE22521.1"/>
    </source>
</evidence>
<comment type="caution">
    <text evidence="2">The sequence shown here is derived from an EMBL/GenBank/DDBJ whole genome shotgun (WGS) entry which is preliminary data.</text>
</comment>
<dbReference type="InterPro" id="IPR009081">
    <property type="entry name" value="PP-bd_ACP"/>
</dbReference>
<protein>
    <submittedName>
        <fullName evidence="2">Phosphopantetheine-binding protein</fullName>
    </submittedName>
</protein>
<dbReference type="Pfam" id="PF00550">
    <property type="entry name" value="PP-binding"/>
    <property type="match status" value="1"/>
</dbReference>
<dbReference type="AlphaFoldDB" id="A0A6G2BJQ7"/>
<accession>A0A6G2BJQ7</accession>
<evidence type="ECO:0000313" key="3">
    <source>
        <dbReference type="Proteomes" id="UP000473014"/>
    </source>
</evidence>
<gene>
    <name evidence="2" type="ORF">F0L17_26180</name>
</gene>
<name>A0A6G2BJQ7_9ACTN</name>
<feature type="domain" description="Carrier" evidence="1">
    <location>
        <begin position="1"/>
        <end position="75"/>
    </location>
</feature>
<evidence type="ECO:0000259" key="1">
    <source>
        <dbReference type="PROSITE" id="PS50075"/>
    </source>
</evidence>
<proteinExistence type="predicted"/>
<keyword evidence="3" id="KW-1185">Reference proteome</keyword>
<dbReference type="PROSITE" id="PS50075">
    <property type="entry name" value="CARRIER"/>
    <property type="match status" value="1"/>
</dbReference>